<evidence type="ECO:0000313" key="9">
    <source>
        <dbReference type="Proteomes" id="UP000199181"/>
    </source>
</evidence>
<dbReference type="AlphaFoldDB" id="A0A1I0L7R8"/>
<keyword evidence="1" id="KW-0808">Transferase</keyword>
<evidence type="ECO:0000259" key="7">
    <source>
        <dbReference type="PROSITE" id="PS50011"/>
    </source>
</evidence>
<keyword evidence="9" id="KW-1185">Reference proteome</keyword>
<name>A0A1I0L7R8_9BACT</name>
<dbReference type="PANTHER" id="PTHR43289">
    <property type="entry name" value="MITOGEN-ACTIVATED PROTEIN KINASE KINASE KINASE 20-RELATED"/>
    <property type="match status" value="1"/>
</dbReference>
<keyword evidence="3 8" id="KW-0418">Kinase</keyword>
<keyword evidence="6" id="KW-0812">Transmembrane</keyword>
<keyword evidence="6" id="KW-0472">Membrane</keyword>
<dbReference type="GO" id="GO:0005524">
    <property type="term" value="F:ATP binding"/>
    <property type="evidence" value="ECO:0007669"/>
    <property type="project" value="UniProtKB-KW"/>
</dbReference>
<dbReference type="SUPFAM" id="SSF56112">
    <property type="entry name" value="Protein kinase-like (PK-like)"/>
    <property type="match status" value="1"/>
</dbReference>
<dbReference type="SMART" id="SM00220">
    <property type="entry name" value="S_TKc"/>
    <property type="match status" value="1"/>
</dbReference>
<evidence type="ECO:0000256" key="3">
    <source>
        <dbReference type="ARBA" id="ARBA00022777"/>
    </source>
</evidence>
<dbReference type="CDD" id="cd14014">
    <property type="entry name" value="STKc_PknB_like"/>
    <property type="match status" value="1"/>
</dbReference>
<evidence type="ECO:0000313" key="8">
    <source>
        <dbReference type="EMBL" id="SEU35693.1"/>
    </source>
</evidence>
<evidence type="ECO:0000256" key="5">
    <source>
        <dbReference type="SAM" id="MobiDB-lite"/>
    </source>
</evidence>
<evidence type="ECO:0000256" key="4">
    <source>
        <dbReference type="ARBA" id="ARBA00022840"/>
    </source>
</evidence>
<dbReference type="RefSeq" id="WP_093525406.1">
    <property type="nucleotide sequence ID" value="NZ_FOIJ01000021.1"/>
</dbReference>
<dbReference type="Gene3D" id="1.10.510.10">
    <property type="entry name" value="Transferase(Phosphotransferase) domain 1"/>
    <property type="match status" value="1"/>
</dbReference>
<gene>
    <name evidence="8" type="ORF">SAMN05443639_1219</name>
</gene>
<feature type="region of interest" description="Disordered" evidence="5">
    <location>
        <begin position="329"/>
        <end position="380"/>
    </location>
</feature>
<evidence type="ECO:0000256" key="1">
    <source>
        <dbReference type="ARBA" id="ARBA00022679"/>
    </source>
</evidence>
<dbReference type="GO" id="GO:0004674">
    <property type="term" value="F:protein serine/threonine kinase activity"/>
    <property type="evidence" value="ECO:0007669"/>
    <property type="project" value="UniProtKB-KW"/>
</dbReference>
<evidence type="ECO:0000256" key="6">
    <source>
        <dbReference type="SAM" id="Phobius"/>
    </source>
</evidence>
<protein>
    <submittedName>
        <fullName evidence="8">Serine/threonine protein kinase</fullName>
    </submittedName>
</protein>
<dbReference type="Gene3D" id="3.30.200.20">
    <property type="entry name" value="Phosphorylase Kinase, domain 1"/>
    <property type="match status" value="1"/>
</dbReference>
<keyword evidence="6" id="KW-1133">Transmembrane helix</keyword>
<dbReference type="InterPro" id="IPR000719">
    <property type="entry name" value="Prot_kinase_dom"/>
</dbReference>
<dbReference type="PANTHER" id="PTHR43289:SF34">
    <property type="entry name" value="SERINE_THREONINE-PROTEIN KINASE YBDM-RELATED"/>
    <property type="match status" value="1"/>
</dbReference>
<organism evidence="8 9">
    <name type="scientific">Stigmatella erecta</name>
    <dbReference type="NCBI Taxonomy" id="83460"/>
    <lineage>
        <taxon>Bacteria</taxon>
        <taxon>Pseudomonadati</taxon>
        <taxon>Myxococcota</taxon>
        <taxon>Myxococcia</taxon>
        <taxon>Myxococcales</taxon>
        <taxon>Cystobacterineae</taxon>
        <taxon>Archangiaceae</taxon>
        <taxon>Stigmatella</taxon>
    </lineage>
</organism>
<reference evidence="9" key="1">
    <citation type="submission" date="2016-10" db="EMBL/GenBank/DDBJ databases">
        <authorList>
            <person name="Varghese N."/>
            <person name="Submissions S."/>
        </authorList>
    </citation>
    <scope>NUCLEOTIDE SEQUENCE [LARGE SCALE GENOMIC DNA]</scope>
    <source>
        <strain evidence="9">DSM 16858</strain>
    </source>
</reference>
<dbReference type="Pfam" id="PF00069">
    <property type="entry name" value="Pkinase"/>
    <property type="match status" value="1"/>
</dbReference>
<feature type="compositionally biased region" description="Low complexity" evidence="5">
    <location>
        <begin position="340"/>
        <end position="352"/>
    </location>
</feature>
<proteinExistence type="predicted"/>
<accession>A0A1I0L7R8</accession>
<evidence type="ECO:0000256" key="2">
    <source>
        <dbReference type="ARBA" id="ARBA00022741"/>
    </source>
</evidence>
<keyword evidence="4" id="KW-0067">ATP-binding</keyword>
<feature type="domain" description="Protein kinase" evidence="7">
    <location>
        <begin position="18"/>
        <end position="286"/>
    </location>
</feature>
<dbReference type="Proteomes" id="UP000199181">
    <property type="component" value="Unassembled WGS sequence"/>
</dbReference>
<dbReference type="EMBL" id="FOIJ01000021">
    <property type="protein sequence ID" value="SEU35693.1"/>
    <property type="molecule type" value="Genomic_DNA"/>
</dbReference>
<sequence>MDELFPEALPSGTVIGSWKLEDCAGYGTYGAVYRAHRVGKTEGPPVALKLARYPGDERFIREAGLLSRLQHPHVPRLLDSGSWKRGRARNEHPYLVMQWVEGLRLYAWAEQQPRTPLQILRVLSQVARALESLHARRGLHRDVKGENILVTPEGRAFLMDFGCGTWAGAAPLTDGILAPGTRPYRSPQSLRFQWDHRHSATSHYEATPSDDVYALGVTAYRLCTGAYPLPPFPPGEEEHGQQEKLMPSGRHDFLRPELEALILRMLSDRPQDRGSATELAEAMEALTATHVAQAVRRRKGWPYLVLPLAAGLLVLISLNLNLERFRASPSSLRDGGTGGVADAAVADPPASGDKPEPEVRGLSLDIPQEPLPGQRRPPCLRSQTSIRGGCWIEIKAAPPCEEGSYAWKDACYVPAPAPRRSSTSDSP</sequence>
<dbReference type="PROSITE" id="PS50011">
    <property type="entry name" value="PROTEIN_KINASE_DOM"/>
    <property type="match status" value="1"/>
</dbReference>
<keyword evidence="8" id="KW-0723">Serine/threonine-protein kinase</keyword>
<dbReference type="InterPro" id="IPR011009">
    <property type="entry name" value="Kinase-like_dom_sf"/>
</dbReference>
<keyword evidence="2" id="KW-0547">Nucleotide-binding</keyword>
<feature type="transmembrane region" description="Helical" evidence="6">
    <location>
        <begin position="301"/>
        <end position="322"/>
    </location>
</feature>